<dbReference type="AlphaFoldDB" id="A0A4R1M9I1"/>
<dbReference type="InterPro" id="IPR017850">
    <property type="entry name" value="Alkaline_phosphatase_core_sf"/>
</dbReference>
<keyword evidence="9" id="KW-0808">Transferase</keyword>
<comment type="pathway">
    <text evidence="2">Cell wall biogenesis; lipoteichoic acid biosynthesis.</text>
</comment>
<feature type="transmembrane region" description="Helical" evidence="7">
    <location>
        <begin position="12"/>
        <end position="33"/>
    </location>
</feature>
<evidence type="ECO:0000256" key="1">
    <source>
        <dbReference type="ARBA" id="ARBA00004651"/>
    </source>
</evidence>
<sequence length="651" mass="74683">MRFKYRTNHNKEVFNNTSVFYLIALAIILNVFLELSMRRSFLRTIVHITSSPFIFIYNILIIFTLLSVSLVCLRRRFFLVFVSTIGIGIGIANFILLGYRTTPLSASDLYIFRSVLGIINIYVNTTQMILIFALLMISIILLVVAWNRLPKHSARNGKAFMIIAFSAFFIFNTVDISSARGFANLVDAYDDYGFAYSFSTTLMDSGIDRPDDYSEEHIEKIRSGFDSNDMPTTDYEPNIIMVQLESFFDVNYIKDLTFSENPVPNFTKLKQEYSSGFLTVPSIGAGTANTEFEILSGMSLEHFGLGEYPYKTVLQSSSIETMAYNLEELGYKSHALHNNTISFYNRDLVFPNLGFHTFTSIEYMNNVEYNPVGWAKDEVLLPEIIKTMNSTKTKDFVFAMSVQPHGIYPNEEMDYDQPIKVVEASEDFEVLSVEYFINQLYEVDQFIGNLIAALDHYDEPVVLVLYGDHLPSLGIENEHLENGNVFETEYIMWSNFPMANQNVDLSAYQLSAYIMKRLGYDNGNLTKFHNAYGNKDAYQEHLLMLQYDMLFGEQYIYNGNNPYNPMNMSMGTSSIKITQVEEEKNNLRITGENFTPWSVVYINGEAVETVFIDSKNLLVEDENLQKGMQILVAQVNDDQKVLSQTEHWIYK</sequence>
<evidence type="ECO:0000256" key="5">
    <source>
        <dbReference type="ARBA" id="ARBA00022989"/>
    </source>
</evidence>
<dbReference type="RefSeq" id="WP_132283343.1">
    <property type="nucleotide sequence ID" value="NZ_SMGQ01000017.1"/>
</dbReference>
<keyword evidence="5 7" id="KW-1133">Transmembrane helix</keyword>
<feature type="domain" description="Sulfatase N-terminal" evidence="8">
    <location>
        <begin position="237"/>
        <end position="495"/>
    </location>
</feature>
<evidence type="ECO:0000256" key="4">
    <source>
        <dbReference type="ARBA" id="ARBA00022692"/>
    </source>
</evidence>
<keyword evidence="10" id="KW-1185">Reference proteome</keyword>
<evidence type="ECO:0000313" key="10">
    <source>
        <dbReference type="Proteomes" id="UP000294545"/>
    </source>
</evidence>
<evidence type="ECO:0000259" key="8">
    <source>
        <dbReference type="Pfam" id="PF00884"/>
    </source>
</evidence>
<dbReference type="Gene3D" id="3.40.720.10">
    <property type="entry name" value="Alkaline Phosphatase, subunit A"/>
    <property type="match status" value="1"/>
</dbReference>
<dbReference type="Pfam" id="PF00884">
    <property type="entry name" value="Sulfatase"/>
    <property type="match status" value="1"/>
</dbReference>
<organism evidence="9 10">
    <name type="scientific">Natranaerovirga hydrolytica</name>
    <dbReference type="NCBI Taxonomy" id="680378"/>
    <lineage>
        <taxon>Bacteria</taxon>
        <taxon>Bacillati</taxon>
        <taxon>Bacillota</taxon>
        <taxon>Clostridia</taxon>
        <taxon>Lachnospirales</taxon>
        <taxon>Natranaerovirgaceae</taxon>
        <taxon>Natranaerovirga</taxon>
    </lineage>
</organism>
<comment type="subcellular location">
    <subcellularLocation>
        <location evidence="1">Cell membrane</location>
        <topology evidence="1">Multi-pass membrane protein</topology>
    </subcellularLocation>
</comment>
<gene>
    <name evidence="9" type="ORF">EDC19_2687</name>
</gene>
<feature type="transmembrane region" description="Helical" evidence="7">
    <location>
        <begin position="157"/>
        <end position="174"/>
    </location>
</feature>
<evidence type="ECO:0000256" key="2">
    <source>
        <dbReference type="ARBA" id="ARBA00004936"/>
    </source>
</evidence>
<dbReference type="GO" id="GO:0016740">
    <property type="term" value="F:transferase activity"/>
    <property type="evidence" value="ECO:0007669"/>
    <property type="project" value="UniProtKB-KW"/>
</dbReference>
<dbReference type="OrthoDB" id="243547at2"/>
<evidence type="ECO:0000313" key="9">
    <source>
        <dbReference type="EMBL" id="TCK88040.1"/>
    </source>
</evidence>
<dbReference type="InterPro" id="IPR050448">
    <property type="entry name" value="OpgB/LTA_synthase_biosynth"/>
</dbReference>
<dbReference type="SUPFAM" id="SSF53649">
    <property type="entry name" value="Alkaline phosphatase-like"/>
    <property type="match status" value="1"/>
</dbReference>
<keyword evidence="6 7" id="KW-0472">Membrane</keyword>
<evidence type="ECO:0000256" key="3">
    <source>
        <dbReference type="ARBA" id="ARBA00022475"/>
    </source>
</evidence>
<keyword evidence="3" id="KW-1003">Cell membrane</keyword>
<proteinExistence type="predicted"/>
<dbReference type="PANTHER" id="PTHR47371:SF3">
    <property type="entry name" value="PHOSPHOGLYCEROL TRANSFERASE I"/>
    <property type="match status" value="1"/>
</dbReference>
<reference evidence="9 10" key="1">
    <citation type="submission" date="2019-03" db="EMBL/GenBank/DDBJ databases">
        <title>Genomic Encyclopedia of Type Strains, Phase IV (KMG-IV): sequencing the most valuable type-strain genomes for metagenomic binning, comparative biology and taxonomic classification.</title>
        <authorList>
            <person name="Goeker M."/>
        </authorList>
    </citation>
    <scope>NUCLEOTIDE SEQUENCE [LARGE SCALE GENOMIC DNA]</scope>
    <source>
        <strain evidence="9 10">DSM 24176</strain>
    </source>
</reference>
<dbReference type="InterPro" id="IPR000917">
    <property type="entry name" value="Sulfatase_N"/>
</dbReference>
<feature type="transmembrane region" description="Helical" evidence="7">
    <location>
        <begin position="119"/>
        <end position="145"/>
    </location>
</feature>
<keyword evidence="4 7" id="KW-0812">Transmembrane</keyword>
<dbReference type="GO" id="GO:0005886">
    <property type="term" value="C:plasma membrane"/>
    <property type="evidence" value="ECO:0007669"/>
    <property type="project" value="UniProtKB-SubCell"/>
</dbReference>
<protein>
    <submittedName>
        <fullName evidence="9">Phosphoglycerol transferase MdoB-like AlkP superfamily enzyme</fullName>
    </submittedName>
</protein>
<dbReference type="EMBL" id="SMGQ01000017">
    <property type="protein sequence ID" value="TCK88040.1"/>
    <property type="molecule type" value="Genomic_DNA"/>
</dbReference>
<dbReference type="PANTHER" id="PTHR47371">
    <property type="entry name" value="LIPOTEICHOIC ACID SYNTHASE"/>
    <property type="match status" value="1"/>
</dbReference>
<dbReference type="Proteomes" id="UP000294545">
    <property type="component" value="Unassembled WGS sequence"/>
</dbReference>
<name>A0A4R1M9I1_9FIRM</name>
<comment type="caution">
    <text evidence="9">The sequence shown here is derived from an EMBL/GenBank/DDBJ whole genome shotgun (WGS) entry which is preliminary data.</text>
</comment>
<accession>A0A4R1M9I1</accession>
<feature type="transmembrane region" description="Helical" evidence="7">
    <location>
        <begin position="53"/>
        <end position="73"/>
    </location>
</feature>
<dbReference type="CDD" id="cd16015">
    <property type="entry name" value="LTA_synthase"/>
    <property type="match status" value="1"/>
</dbReference>
<evidence type="ECO:0000256" key="6">
    <source>
        <dbReference type="ARBA" id="ARBA00023136"/>
    </source>
</evidence>
<evidence type="ECO:0000256" key="7">
    <source>
        <dbReference type="SAM" id="Phobius"/>
    </source>
</evidence>
<feature type="transmembrane region" description="Helical" evidence="7">
    <location>
        <begin position="78"/>
        <end position="99"/>
    </location>
</feature>